<dbReference type="AlphaFoldDB" id="A0A2M6WW62"/>
<protein>
    <submittedName>
        <fullName evidence="2">Uncharacterized protein</fullName>
    </submittedName>
</protein>
<feature type="transmembrane region" description="Helical" evidence="1">
    <location>
        <begin position="155"/>
        <end position="175"/>
    </location>
</feature>
<reference evidence="3" key="1">
    <citation type="submission" date="2017-09" db="EMBL/GenBank/DDBJ databases">
        <title>Depth-based differentiation of microbial function through sediment-hosted aquifers and enrichment of novel symbionts in the deep terrestrial subsurface.</title>
        <authorList>
            <person name="Probst A.J."/>
            <person name="Ladd B."/>
            <person name="Jarett J.K."/>
            <person name="Geller-Mcgrath D.E."/>
            <person name="Sieber C.M.K."/>
            <person name="Emerson J.B."/>
            <person name="Anantharaman K."/>
            <person name="Thomas B.C."/>
            <person name="Malmstrom R."/>
            <person name="Stieglmeier M."/>
            <person name="Klingl A."/>
            <person name="Woyke T."/>
            <person name="Ryan C.M."/>
            <person name="Banfield J.F."/>
        </authorList>
    </citation>
    <scope>NUCLEOTIDE SEQUENCE [LARGE SCALE GENOMIC DNA]</scope>
</reference>
<evidence type="ECO:0000313" key="3">
    <source>
        <dbReference type="Proteomes" id="UP000228596"/>
    </source>
</evidence>
<accession>A0A2M6WW62</accession>
<dbReference type="Proteomes" id="UP000228596">
    <property type="component" value="Unassembled WGS sequence"/>
</dbReference>
<gene>
    <name evidence="2" type="ORF">COT77_03540</name>
</gene>
<organism evidence="2 3">
    <name type="scientific">Candidatus Berkelbacteria bacterium CG10_big_fil_rev_8_21_14_0_10_41_12</name>
    <dbReference type="NCBI Taxonomy" id="1974513"/>
    <lineage>
        <taxon>Bacteria</taxon>
        <taxon>Candidatus Berkelbacteria</taxon>
    </lineage>
</organism>
<dbReference type="EMBL" id="PEZV01000041">
    <property type="protein sequence ID" value="PIT97027.1"/>
    <property type="molecule type" value="Genomic_DNA"/>
</dbReference>
<keyword evidence="1" id="KW-0472">Membrane</keyword>
<sequence>MQIRVKLFWFCIIAGVTFGIFWCVFVQRIYTSRIKIDVDVRNPDNAMFYAPDFKLMREYLTFGINTQKFQDDFNNAYSDLVLVNPDYKIFAQNDNDNETIDIVVRSYNRAQAKLIAESAAKYLSQNRDYYLPKTSFEIITLPESATTRIQFADSWSYRLFISVFFGLIVGFVAAIEWELQKKISK</sequence>
<name>A0A2M6WW62_9BACT</name>
<proteinExistence type="predicted"/>
<keyword evidence="1" id="KW-0812">Transmembrane</keyword>
<feature type="transmembrane region" description="Helical" evidence="1">
    <location>
        <begin position="7"/>
        <end position="30"/>
    </location>
</feature>
<keyword evidence="1" id="KW-1133">Transmembrane helix</keyword>
<evidence type="ECO:0000256" key="1">
    <source>
        <dbReference type="SAM" id="Phobius"/>
    </source>
</evidence>
<comment type="caution">
    <text evidence="2">The sequence shown here is derived from an EMBL/GenBank/DDBJ whole genome shotgun (WGS) entry which is preliminary data.</text>
</comment>
<evidence type="ECO:0000313" key="2">
    <source>
        <dbReference type="EMBL" id="PIT97027.1"/>
    </source>
</evidence>